<dbReference type="InterPro" id="IPR032580">
    <property type="entry name" value="SatD"/>
</dbReference>
<protein>
    <recommendedName>
        <fullName evidence="3">SatD family protein</fullName>
    </recommendedName>
</protein>
<reference evidence="1 2" key="1">
    <citation type="submission" date="2017-03" db="EMBL/GenBank/DDBJ databases">
        <title>Genome sequence of Clostridium oryzae DSM 28571.</title>
        <authorList>
            <person name="Poehlein A."/>
            <person name="Daniel R."/>
        </authorList>
    </citation>
    <scope>NUCLEOTIDE SEQUENCE [LARGE SCALE GENOMIC DNA]</scope>
    <source>
        <strain evidence="1 2">DSM 28571</strain>
    </source>
</reference>
<name>A0A1V4IBX0_9CLOT</name>
<gene>
    <name evidence="1" type="ORF">CLORY_41220</name>
</gene>
<evidence type="ECO:0008006" key="3">
    <source>
        <dbReference type="Google" id="ProtNLM"/>
    </source>
</evidence>
<accession>A0A1V4IBX0</accession>
<proteinExistence type="predicted"/>
<dbReference type="AlphaFoldDB" id="A0A1V4IBX0"/>
<keyword evidence="2" id="KW-1185">Reference proteome</keyword>
<dbReference type="STRING" id="1450648.CLORY_41220"/>
<dbReference type="Pfam" id="PF16264">
    <property type="entry name" value="SatD"/>
    <property type="match status" value="1"/>
</dbReference>
<sequence>MNYITMVFDIKNSKMIEQRDAFQNLLINTLKKCNLDFKNIIASPFIITLGDEWQGLLNENSKYMDIINFFRNELPSSIDFYTGIGIGEISVHNFELTVNQLDGPAFNLARKAIKYAKKNNCKLVILSNSLV</sequence>
<dbReference type="RefSeq" id="WP_242954468.1">
    <property type="nucleotide sequence ID" value="NZ_MZGV01000085.1"/>
</dbReference>
<evidence type="ECO:0000313" key="2">
    <source>
        <dbReference type="Proteomes" id="UP000190080"/>
    </source>
</evidence>
<comment type="caution">
    <text evidence="1">The sequence shown here is derived from an EMBL/GenBank/DDBJ whole genome shotgun (WGS) entry which is preliminary data.</text>
</comment>
<dbReference type="EMBL" id="MZGV01000085">
    <property type="protein sequence ID" value="OPJ57429.1"/>
    <property type="molecule type" value="Genomic_DNA"/>
</dbReference>
<organism evidence="1 2">
    <name type="scientific">Clostridium oryzae</name>
    <dbReference type="NCBI Taxonomy" id="1450648"/>
    <lineage>
        <taxon>Bacteria</taxon>
        <taxon>Bacillati</taxon>
        <taxon>Bacillota</taxon>
        <taxon>Clostridia</taxon>
        <taxon>Eubacteriales</taxon>
        <taxon>Clostridiaceae</taxon>
        <taxon>Clostridium</taxon>
    </lineage>
</organism>
<dbReference type="Proteomes" id="UP000190080">
    <property type="component" value="Unassembled WGS sequence"/>
</dbReference>
<evidence type="ECO:0000313" key="1">
    <source>
        <dbReference type="EMBL" id="OPJ57429.1"/>
    </source>
</evidence>